<evidence type="ECO:0000313" key="1">
    <source>
        <dbReference type="EnsemblPlants" id="Bo01058s030.1"/>
    </source>
</evidence>
<protein>
    <submittedName>
        <fullName evidence="1">Uncharacterized protein</fullName>
    </submittedName>
</protein>
<reference evidence="1" key="1">
    <citation type="journal article" date="2014" name="Genome Biol.">
        <title>Transcriptome and methylome profiling reveals relics of genome dominance in the mesopolyploid Brassica oleracea.</title>
        <authorList>
            <person name="Parkin I.A."/>
            <person name="Koh C."/>
            <person name="Tang H."/>
            <person name="Robinson S.J."/>
            <person name="Kagale S."/>
            <person name="Clarke W.E."/>
            <person name="Town C.D."/>
            <person name="Nixon J."/>
            <person name="Krishnakumar V."/>
            <person name="Bidwell S.L."/>
            <person name="Denoeud F."/>
            <person name="Belcram H."/>
            <person name="Links M.G."/>
            <person name="Just J."/>
            <person name="Clarke C."/>
            <person name="Bender T."/>
            <person name="Huebert T."/>
            <person name="Mason A.S."/>
            <person name="Pires J.C."/>
            <person name="Barker G."/>
            <person name="Moore J."/>
            <person name="Walley P.G."/>
            <person name="Manoli S."/>
            <person name="Batley J."/>
            <person name="Edwards D."/>
            <person name="Nelson M.N."/>
            <person name="Wang X."/>
            <person name="Paterson A.H."/>
            <person name="King G."/>
            <person name="Bancroft I."/>
            <person name="Chalhoub B."/>
            <person name="Sharpe A.G."/>
        </authorList>
    </citation>
    <scope>NUCLEOTIDE SEQUENCE [LARGE SCALE GENOMIC DNA]</scope>
    <source>
        <strain evidence="1">cv. TO1000</strain>
    </source>
</reference>
<dbReference type="AlphaFoldDB" id="A0A0D2ZTC5"/>
<evidence type="ECO:0000313" key="2">
    <source>
        <dbReference type="Proteomes" id="UP000032141"/>
    </source>
</evidence>
<name>A0A0D2ZTC5_BRAOL</name>
<dbReference type="EnsemblPlants" id="Bo01058s030.1">
    <property type="protein sequence ID" value="Bo01058s030.1"/>
    <property type="gene ID" value="Bo01058s030"/>
</dbReference>
<organism evidence="1 2">
    <name type="scientific">Brassica oleracea var. oleracea</name>
    <dbReference type="NCBI Taxonomy" id="109376"/>
    <lineage>
        <taxon>Eukaryota</taxon>
        <taxon>Viridiplantae</taxon>
        <taxon>Streptophyta</taxon>
        <taxon>Embryophyta</taxon>
        <taxon>Tracheophyta</taxon>
        <taxon>Spermatophyta</taxon>
        <taxon>Magnoliopsida</taxon>
        <taxon>eudicotyledons</taxon>
        <taxon>Gunneridae</taxon>
        <taxon>Pentapetalae</taxon>
        <taxon>rosids</taxon>
        <taxon>malvids</taxon>
        <taxon>Brassicales</taxon>
        <taxon>Brassicaceae</taxon>
        <taxon>Brassiceae</taxon>
        <taxon>Brassica</taxon>
    </lineage>
</organism>
<dbReference type="HOGENOM" id="CLU_1654600_0_0_1"/>
<keyword evidence="2" id="KW-1185">Reference proteome</keyword>
<dbReference type="Proteomes" id="UP000032141">
    <property type="component" value="Unassembled WGS sequence"/>
</dbReference>
<sequence length="160" mass="18248">MEFLETFGCIWSSKEVIKVIIRRAVHESNLPERRYELSVPYLSERPYRSDVPRSHAISSFGSAPEQPPGAIPRGALKTPNIKLAPLPNSECMNLRSRGPSNLVPRVADIRDLERECARKRREEEQHAHLQRLDIDMGGNLKMMRTQMEPTTFHGCGSQQL</sequence>
<reference evidence="1" key="2">
    <citation type="submission" date="2015-06" db="UniProtKB">
        <authorList>
            <consortium name="EnsemblPlants"/>
        </authorList>
    </citation>
    <scope>IDENTIFICATION</scope>
</reference>
<accession>A0A0D2ZTC5</accession>
<proteinExistence type="predicted"/>
<dbReference type="Gramene" id="Bo01058s030.1">
    <property type="protein sequence ID" value="Bo01058s030.1"/>
    <property type="gene ID" value="Bo01058s030"/>
</dbReference>